<dbReference type="EMBL" id="JAABOA010007284">
    <property type="protein sequence ID" value="KAF9545220.1"/>
    <property type="molecule type" value="Genomic_DNA"/>
</dbReference>
<dbReference type="GO" id="GO:0043248">
    <property type="term" value="P:proteasome assembly"/>
    <property type="evidence" value="ECO:0007669"/>
    <property type="project" value="InterPro"/>
</dbReference>
<sequence>PQSSLASQKILESVPLVHFFQLLQQDMGDDTGSVIDRACNVIQVLLQDQPFSSLIQDPLLSTACLQALESASPRIHILGLSQVDKIAKEDSNVFASMLASPIFKATVQGIDSESISVAEQSKQTLWKVCKRQDHLRAVLDHEESFSLIQNLVNS</sequence>
<dbReference type="OrthoDB" id="10250600at2759"/>
<reference evidence="1" key="1">
    <citation type="journal article" date="2020" name="Fungal Divers.">
        <title>Resolving the Mortierellaceae phylogeny through synthesis of multi-gene phylogenetics and phylogenomics.</title>
        <authorList>
            <person name="Vandepol N."/>
            <person name="Liber J."/>
            <person name="Desiro A."/>
            <person name="Na H."/>
            <person name="Kennedy M."/>
            <person name="Barry K."/>
            <person name="Grigoriev I.V."/>
            <person name="Miller A.N."/>
            <person name="O'Donnell K."/>
            <person name="Stajich J.E."/>
            <person name="Bonito G."/>
        </authorList>
    </citation>
    <scope>NUCLEOTIDE SEQUENCE</scope>
    <source>
        <strain evidence="1">KOD1015</strain>
    </source>
</reference>
<name>A0A9P6F8Y6_9FUNG</name>
<comment type="caution">
    <text evidence="1">The sequence shown here is derived from an EMBL/GenBank/DDBJ whole genome shotgun (WGS) entry which is preliminary data.</text>
</comment>
<organism evidence="1 2">
    <name type="scientific">Lunasporangiospora selenospora</name>
    <dbReference type="NCBI Taxonomy" id="979761"/>
    <lineage>
        <taxon>Eukaryota</taxon>
        <taxon>Fungi</taxon>
        <taxon>Fungi incertae sedis</taxon>
        <taxon>Mucoromycota</taxon>
        <taxon>Mortierellomycotina</taxon>
        <taxon>Mortierellomycetes</taxon>
        <taxon>Mortierellales</taxon>
        <taxon>Mortierellaceae</taxon>
        <taxon>Lunasporangiospora</taxon>
    </lineage>
</organism>
<dbReference type="SUPFAM" id="SSF48371">
    <property type="entry name" value="ARM repeat"/>
    <property type="match status" value="1"/>
</dbReference>
<protein>
    <submittedName>
        <fullName evidence="1">Uncharacterized protein</fullName>
    </submittedName>
</protein>
<evidence type="ECO:0000313" key="2">
    <source>
        <dbReference type="Proteomes" id="UP000780801"/>
    </source>
</evidence>
<dbReference type="InterPro" id="IPR016024">
    <property type="entry name" value="ARM-type_fold"/>
</dbReference>
<evidence type="ECO:0000313" key="1">
    <source>
        <dbReference type="EMBL" id="KAF9545220.1"/>
    </source>
</evidence>
<accession>A0A9P6F8Y6</accession>
<keyword evidence="2" id="KW-1185">Reference proteome</keyword>
<feature type="non-terminal residue" evidence="1">
    <location>
        <position position="1"/>
    </location>
</feature>
<dbReference type="InterPro" id="IPR019538">
    <property type="entry name" value="PSMD5"/>
</dbReference>
<dbReference type="AlphaFoldDB" id="A0A9P6F8Y6"/>
<proteinExistence type="predicted"/>
<dbReference type="Proteomes" id="UP000780801">
    <property type="component" value="Unassembled WGS sequence"/>
</dbReference>
<gene>
    <name evidence="1" type="ORF">BGW38_009699</name>
</gene>
<feature type="non-terminal residue" evidence="1">
    <location>
        <position position="154"/>
    </location>
</feature>
<dbReference type="Pfam" id="PF10508">
    <property type="entry name" value="Proteasom_PSMB"/>
    <property type="match status" value="1"/>
</dbReference>